<evidence type="ECO:0000313" key="2">
    <source>
        <dbReference type="Proteomes" id="UP000235025"/>
    </source>
</evidence>
<evidence type="ECO:0000313" key="1">
    <source>
        <dbReference type="EMBL" id="PLZ95056.1"/>
    </source>
</evidence>
<dbReference type="EMBL" id="NMQA01000346">
    <property type="protein sequence ID" value="PLZ95056.1"/>
    <property type="molecule type" value="Genomic_DNA"/>
</dbReference>
<reference evidence="1 2" key="1">
    <citation type="submission" date="2017-07" db="EMBL/GenBank/DDBJ databases">
        <title>Genomes of Fischerella (Mastigocladus) sp. strains.</title>
        <authorList>
            <person name="Miller S.R."/>
        </authorList>
    </citation>
    <scope>NUCLEOTIDE SEQUENCE [LARGE SCALE GENOMIC DNA]</scope>
    <source>
        <strain evidence="1 2">CCMEE 5268</strain>
    </source>
</reference>
<sequence length="228" mass="26212">MMTRVQSAIAEQVDEKVIALSKFEQYAEEKTKDSDRVSVEKFQMLSLADVTKTILHHAFWLADQKQKLSPREYRKLLIDRGWKGEEKKYLKIAVVFGKFSPQDLAHIDPLTVYQLANNHNKYKPVIDALLDITAITQEAVRSLVKQRRTPRQPKPEKPSIWRRTKNGGRYCQIPPIHSEYEHTGVTLQKMMDSEGLTAQQIVAEAIALRQAYKEGRLVLAEGNREQGI</sequence>
<organism evidence="1 2">
    <name type="scientific">Fischerella thermalis CCMEE 5268</name>
    <dbReference type="NCBI Taxonomy" id="2019662"/>
    <lineage>
        <taxon>Bacteria</taxon>
        <taxon>Bacillati</taxon>
        <taxon>Cyanobacteriota</taxon>
        <taxon>Cyanophyceae</taxon>
        <taxon>Nostocales</taxon>
        <taxon>Hapalosiphonaceae</taxon>
        <taxon>Fischerella</taxon>
    </lineage>
</organism>
<dbReference type="AlphaFoldDB" id="A0A2N6K9Z8"/>
<comment type="caution">
    <text evidence="1">The sequence shown here is derived from an EMBL/GenBank/DDBJ whole genome shotgun (WGS) entry which is preliminary data.</text>
</comment>
<protein>
    <submittedName>
        <fullName evidence="1">Uncharacterized protein</fullName>
    </submittedName>
</protein>
<dbReference type="Proteomes" id="UP000235025">
    <property type="component" value="Unassembled WGS sequence"/>
</dbReference>
<gene>
    <name evidence="1" type="ORF">CEN50_23595</name>
</gene>
<accession>A0A2N6K9Z8</accession>
<name>A0A2N6K9Z8_9CYAN</name>
<dbReference type="RefSeq" id="WP_102175017.1">
    <property type="nucleotide sequence ID" value="NZ_NMQA01000346.1"/>
</dbReference>
<proteinExistence type="predicted"/>